<dbReference type="OrthoDB" id="9807246at2"/>
<evidence type="ECO:0000256" key="3">
    <source>
        <dbReference type="ARBA" id="ARBA00022833"/>
    </source>
</evidence>
<dbReference type="GO" id="GO:0016846">
    <property type="term" value="F:carbon-sulfur lyase activity"/>
    <property type="evidence" value="ECO:0007669"/>
    <property type="project" value="InterPro"/>
</dbReference>
<comment type="similarity">
    <text evidence="1">Belongs to the Gfa family.</text>
</comment>
<keyword evidence="7" id="KW-1185">Reference proteome</keyword>
<evidence type="ECO:0000313" key="7">
    <source>
        <dbReference type="Proteomes" id="UP000199759"/>
    </source>
</evidence>
<dbReference type="Pfam" id="PF04828">
    <property type="entry name" value="GFA"/>
    <property type="match status" value="1"/>
</dbReference>
<reference evidence="6 7" key="1">
    <citation type="submission" date="2016-10" db="EMBL/GenBank/DDBJ databases">
        <authorList>
            <person name="de Groot N.N."/>
        </authorList>
    </citation>
    <scope>NUCLEOTIDE SEQUENCE [LARGE SCALE GENOMIC DNA]</scope>
    <source>
        <strain evidence="6 7">DSM 16077</strain>
    </source>
</reference>
<dbReference type="EMBL" id="FNHG01000012">
    <property type="protein sequence ID" value="SDM47690.1"/>
    <property type="molecule type" value="Genomic_DNA"/>
</dbReference>
<evidence type="ECO:0000313" key="6">
    <source>
        <dbReference type="EMBL" id="SDM47690.1"/>
    </source>
</evidence>
<dbReference type="InterPro" id="IPR006913">
    <property type="entry name" value="CENP-V/GFA"/>
</dbReference>
<accession>A0A1G9TJ45</accession>
<proteinExistence type="inferred from homology"/>
<organism evidence="6 7">
    <name type="scientific">Maricaulis salignorans</name>
    <dbReference type="NCBI Taxonomy" id="144026"/>
    <lineage>
        <taxon>Bacteria</taxon>
        <taxon>Pseudomonadati</taxon>
        <taxon>Pseudomonadota</taxon>
        <taxon>Alphaproteobacteria</taxon>
        <taxon>Maricaulales</taxon>
        <taxon>Maricaulaceae</taxon>
        <taxon>Maricaulis</taxon>
    </lineage>
</organism>
<gene>
    <name evidence="6" type="ORF">SAMN04488568_11223</name>
</gene>
<evidence type="ECO:0000259" key="5">
    <source>
        <dbReference type="PROSITE" id="PS51891"/>
    </source>
</evidence>
<keyword evidence="4" id="KW-0456">Lyase</keyword>
<dbReference type="GO" id="GO:0046872">
    <property type="term" value="F:metal ion binding"/>
    <property type="evidence" value="ECO:0007669"/>
    <property type="project" value="UniProtKB-KW"/>
</dbReference>
<keyword evidence="2" id="KW-0479">Metal-binding</keyword>
<keyword evidence="3" id="KW-0862">Zinc</keyword>
<dbReference type="Proteomes" id="UP000199759">
    <property type="component" value="Unassembled WGS sequence"/>
</dbReference>
<feature type="domain" description="CENP-V/GFA" evidence="5">
    <location>
        <begin position="8"/>
        <end position="108"/>
    </location>
</feature>
<name>A0A1G9TJ45_9PROT</name>
<evidence type="ECO:0000256" key="1">
    <source>
        <dbReference type="ARBA" id="ARBA00005495"/>
    </source>
</evidence>
<dbReference type="RefSeq" id="WP_091770395.1">
    <property type="nucleotide sequence ID" value="NZ_FNHG01000012.1"/>
</dbReference>
<evidence type="ECO:0000256" key="4">
    <source>
        <dbReference type="ARBA" id="ARBA00023239"/>
    </source>
</evidence>
<dbReference type="SUPFAM" id="SSF51316">
    <property type="entry name" value="Mss4-like"/>
    <property type="match status" value="1"/>
</dbReference>
<dbReference type="AlphaFoldDB" id="A0A1G9TJ45"/>
<dbReference type="InterPro" id="IPR011057">
    <property type="entry name" value="Mss4-like_sf"/>
</dbReference>
<dbReference type="PANTHER" id="PTHR33337:SF40">
    <property type="entry name" value="CENP-V_GFA DOMAIN-CONTAINING PROTEIN-RELATED"/>
    <property type="match status" value="1"/>
</dbReference>
<dbReference type="PROSITE" id="PS51891">
    <property type="entry name" value="CENP_V_GFA"/>
    <property type="match status" value="1"/>
</dbReference>
<evidence type="ECO:0000256" key="2">
    <source>
        <dbReference type="ARBA" id="ARBA00022723"/>
    </source>
</evidence>
<protein>
    <submittedName>
        <fullName evidence="6">Uncharacterized conserved protein</fullName>
    </submittedName>
</protein>
<sequence>MTTPELPLHGACRCGDVHVTMSAPPLMTAACHCTGCQKMSSSAFSLTAMVPPQGFAVTKGETRRGGLGEGRLDHQFCPRCLTWIFTRITGLDYFVNVRPTMFEDTSWFTPFIETMTQDKLAWVTTPARHSFEAFPPMEELPTLMAEFGQSGAPGR</sequence>
<dbReference type="Gene3D" id="3.90.1590.10">
    <property type="entry name" value="glutathione-dependent formaldehyde- activating enzyme (gfa)"/>
    <property type="match status" value="1"/>
</dbReference>
<dbReference type="PANTHER" id="PTHR33337">
    <property type="entry name" value="GFA DOMAIN-CONTAINING PROTEIN"/>
    <property type="match status" value="1"/>
</dbReference>